<organism evidence="4 5">
    <name type="scientific">Nocardioides alpinus</name>
    <dbReference type="NCBI Taxonomy" id="748909"/>
    <lineage>
        <taxon>Bacteria</taxon>
        <taxon>Bacillati</taxon>
        <taxon>Actinomycetota</taxon>
        <taxon>Actinomycetes</taxon>
        <taxon>Propionibacteriales</taxon>
        <taxon>Nocardioidaceae</taxon>
        <taxon>Nocardioides</taxon>
    </lineage>
</organism>
<sequence length="164" mass="17450">MGARGGTWVVGGLAVALVGLMVAIGVLLTSRASVDDDLTASQREVAEAARTEALAFLTVDHTDMDPLIDAVLAGATGEFKEQYESQREMLASEAVRTEATSAGEVVALGVGDLDDETATVLIAANSTVTNTSTGSEGQVRYYRLRLDLVREDDRWLTSNVQFVR</sequence>
<keyword evidence="3" id="KW-0812">Transmembrane</keyword>
<evidence type="ECO:0000256" key="2">
    <source>
        <dbReference type="ARBA" id="ARBA00023136"/>
    </source>
</evidence>
<name>A0A1I0ZUT1_9ACTN</name>
<evidence type="ECO:0000313" key="5">
    <source>
        <dbReference type="Proteomes" id="UP000199113"/>
    </source>
</evidence>
<reference evidence="4" key="1">
    <citation type="submission" date="2016-10" db="EMBL/GenBank/DDBJ databases">
        <authorList>
            <person name="de Groot N.N."/>
        </authorList>
    </citation>
    <scope>NUCLEOTIDE SEQUENCE [LARGE SCALE GENOMIC DNA]</scope>
    <source>
        <strain evidence="4">CGMCC 1.10697</strain>
    </source>
</reference>
<keyword evidence="2 3" id="KW-0472">Membrane</keyword>
<gene>
    <name evidence="4" type="ORF">SAMN05192575_106165</name>
</gene>
<accession>A0A1I0ZUT1</accession>
<dbReference type="Proteomes" id="UP000199113">
    <property type="component" value="Unassembled WGS sequence"/>
</dbReference>
<evidence type="ECO:0000313" key="4">
    <source>
        <dbReference type="EMBL" id="SFB28068.1"/>
    </source>
</evidence>
<feature type="transmembrane region" description="Helical" evidence="3">
    <location>
        <begin position="6"/>
        <end position="28"/>
    </location>
</feature>
<comment type="subcellular location">
    <subcellularLocation>
        <location evidence="1">Membrane</location>
    </subcellularLocation>
</comment>
<dbReference type="PANTHER" id="PTHR37042:SF4">
    <property type="entry name" value="OUTER MEMBRANE PROTEIN RV1973"/>
    <property type="match status" value="1"/>
</dbReference>
<dbReference type="EMBL" id="FOKC01000006">
    <property type="protein sequence ID" value="SFB28068.1"/>
    <property type="molecule type" value="Genomic_DNA"/>
</dbReference>
<evidence type="ECO:0000256" key="3">
    <source>
        <dbReference type="SAM" id="Phobius"/>
    </source>
</evidence>
<dbReference type="GO" id="GO:0016020">
    <property type="term" value="C:membrane"/>
    <property type="evidence" value="ECO:0007669"/>
    <property type="project" value="UniProtKB-SubCell"/>
</dbReference>
<dbReference type="RefSeq" id="WP_175507401.1">
    <property type="nucleotide sequence ID" value="NZ_FOKC01000006.1"/>
</dbReference>
<dbReference type="STRING" id="748909.SAMN05192575_106165"/>
<dbReference type="AlphaFoldDB" id="A0A1I0ZUT1"/>
<evidence type="ECO:0000256" key="1">
    <source>
        <dbReference type="ARBA" id="ARBA00004370"/>
    </source>
</evidence>
<protein>
    <submittedName>
        <fullName evidence="4">Mce-associated membrane protein</fullName>
    </submittedName>
</protein>
<dbReference type="PANTHER" id="PTHR37042">
    <property type="entry name" value="OUTER MEMBRANE PROTEIN RV1973"/>
    <property type="match status" value="1"/>
</dbReference>
<proteinExistence type="predicted"/>
<keyword evidence="3" id="KW-1133">Transmembrane helix</keyword>